<sequence length="1890" mass="211073">VIVTNQGRNMAAASSKKVFEVFVSKIPWTLAGKEMREYFGQFGPVKKCLLPFTCKILHEFLVVVCLLCVGCVYQDKETGFHRGFCWIGFTTEEGLNNALQKDPHMLEGAKVRVKLPQSLALAFLLIVQSPPTEPLMAGRLLKVSSLATAVLASSGVYLYKQLDLNDLSVIRFGRAAATREANRDRDSRRTETPPQVERRKWGELAMLVKERDFTGVIVIAVYIYIPRKLTTAVPSSQLLDSLFTGPLWFTGPHTGDLTAEDITAPLKPLQQTLLCTTSSIPTPLTGLHITANQVMRELDMLNQGKAAGQDGISLQVLKTCATQLCGVLQLLFNLGLHLQIVPVLWITSCLVTVPKRGHPAALNDYRPIAATSHIMKVMERLVLEYLRPKVCPSQDLLQFAYQPHVGVDDALLYLLQKAYFSLDRPNTTVRLFLLLQRLQHHPAQTAEGETGGHAAIVGSVESGGEEEYSDLVDHFMRWCGENHLQLNVEKTKEMVVNFRRNTSLPVAQVCFNGTDVEIVTLYKYLGIQLEWSTNIEMTAAISYDYLTAFKHVEYGTEEYWGLKSKVTGQTKSGSEAHHEKKNIKDRYVARIGVTGAPPWSQAWGWGSQASAWWPGLCPRDPAGLSPKWRRGPRLPVGSPPAGSLGSGTQLLERGWTLHYSGVAQGERRRAAVWACFIAPPQLSLPHVLEFTPVNERVASLRLRVGDRSLAVVCAYGPNSSTEYPAFLESLGGVLDSAPTGDSIVLLGDFNAHVGNNSDTWRGVIGRNGLPDLNPSGVLLLDFCASHGLSITNTMFKHKGVHQCTWHQAQAPGHPREVFNSHLRKSFSQIPREAGDIESEWTMFSASIVDGSSKLWSCGRKVSGACRHGGNPRTRWWTPEVRDAVRLKKESYRTMLACGTPDAVDRYRQAKQAAARTVLEAKTLGSGRSSPPGKVYARVLERRIRPIVDPRIQEEQCGFRPGRGTVDQLYTLRRVLRGFMGVCPTSPHVLCGSGEGIRPCPSWYSVGSAPRVWGPGPLLRAVRSLYDRSRSLVRIAGSKSDLFPVHVGLRQGCPLSPVLFIIFMDRISRRSQGPEGVRFGNHRISSLLFADDVVLLASSSQDLQHVLERFAAECEAAGMRISTSKSEAMVLDRKRVVCPLRVHLRSAERLRDLCCANRGTFIKVGQHLGALDYLLPEEYTSTLKVLHSRAPQSRMEEIQQVIREDLGKELSELFVSFEEKPQGAASLAQVHKAVLHDGRTVAVKVQHPKVQRQSSKDIVVMEVLLRVVHWLFPDFAFMWLVEEAKKNMPLELDFLNEGHNAERVAKMLAHFPFLKIPMIHWNLSTKRILTMEFAEGGQVNDRDYMKKQGINVNELPYHTAALRQEDALYCSPVEVCQELRGESSTFQLPEEEESLLSLLYQVSCVYGPVGVIIVRFDMRPTMVVSSANFTMVFVEWMAEQSLVKRVKRPWAEHAALWCASAQDQCRGCVVPHSHHLRPVRSSVHGDLAYEPEVRRFRSPGTSLHGGGLVAGEMPALPSQTVALLPPQATEAQHGLQDTLQLLQVHHREDPACYSSCTALNHKTLQRVVKIAQHITRTELPSMEDLYTQQCRKKADRIIKDPSHPRHKQFCMLPSGQGFDRPSFSPLTRPNTTNRLQTLPPPHPSPLTTHLHSDFRRIYVGFAEKEDQEGTRIQRHQMGQEETTMDSQDCRENHWCQPACPHSGLIHVQSQISENLGKIYSEMIFVHGFVHCDPHPGNVLVRKCPQGKKTEIVLLDHGLYQGFHNAICAQREFIYTSLMQHFKAGKRICIFLTNVFLLNIENKFVFIVNSLQTQYVIIQVAGATLSSHFGYVRTGWLTATALVPCTPVVSSTRPTVDSIDVEIRTNAALYLPQISELLNRVPRADAVTAEDQ</sequence>
<name>A0ACB8WJ23_9TELE</name>
<dbReference type="EMBL" id="CM041539">
    <property type="protein sequence ID" value="KAI3368075.1"/>
    <property type="molecule type" value="Genomic_DNA"/>
</dbReference>
<evidence type="ECO:0000313" key="2">
    <source>
        <dbReference type="Proteomes" id="UP000831701"/>
    </source>
</evidence>
<accession>A0ACB8WJ23</accession>
<comment type="caution">
    <text evidence="1">The sequence shown here is derived from an EMBL/GenBank/DDBJ whole genome shotgun (WGS) entry which is preliminary data.</text>
</comment>
<organism evidence="1 2">
    <name type="scientific">Scortum barcoo</name>
    <name type="common">barcoo grunter</name>
    <dbReference type="NCBI Taxonomy" id="214431"/>
    <lineage>
        <taxon>Eukaryota</taxon>
        <taxon>Metazoa</taxon>
        <taxon>Chordata</taxon>
        <taxon>Craniata</taxon>
        <taxon>Vertebrata</taxon>
        <taxon>Euteleostomi</taxon>
        <taxon>Actinopterygii</taxon>
        <taxon>Neopterygii</taxon>
        <taxon>Teleostei</taxon>
        <taxon>Neoteleostei</taxon>
        <taxon>Acanthomorphata</taxon>
        <taxon>Eupercaria</taxon>
        <taxon>Centrarchiformes</taxon>
        <taxon>Terapontoidei</taxon>
        <taxon>Terapontidae</taxon>
        <taxon>Scortum</taxon>
    </lineage>
</organism>
<protein>
    <submittedName>
        <fullName evidence="1">Uncharacterized protein</fullName>
    </submittedName>
</protein>
<gene>
    <name evidence="1" type="ORF">L3Q82_026898</name>
</gene>
<reference evidence="1" key="1">
    <citation type="submission" date="2022-04" db="EMBL/GenBank/DDBJ databases">
        <title>Jade perch genome.</title>
        <authorList>
            <person name="Chao B."/>
        </authorList>
    </citation>
    <scope>NUCLEOTIDE SEQUENCE</scope>
    <source>
        <strain evidence="1">CB-2022</strain>
    </source>
</reference>
<dbReference type="Proteomes" id="UP000831701">
    <property type="component" value="Chromosome 9"/>
</dbReference>
<keyword evidence="2" id="KW-1185">Reference proteome</keyword>
<evidence type="ECO:0000313" key="1">
    <source>
        <dbReference type="EMBL" id="KAI3368075.1"/>
    </source>
</evidence>
<feature type="non-terminal residue" evidence="1">
    <location>
        <position position="1"/>
    </location>
</feature>
<proteinExistence type="predicted"/>